<dbReference type="Proteomes" id="UP000245698">
    <property type="component" value="Unassembled WGS sequence"/>
</dbReference>
<feature type="domain" description="FAD-dependent urate hydroxylase HpyO/Asp monooxygenase CreE-like FAD/NAD(P)-binding" evidence="1">
    <location>
        <begin position="22"/>
        <end position="169"/>
    </location>
</feature>
<sequence>MTVVFPRMWNSASTTPSAKSVAIIGGGASGVLMAAHLLRSGNSGLEITIIEKQASLGRGLAYSTDLPEHVLNVRAANMSAFADDPDHFARWLKARSFPIDDATTYFAPRRLYGEYLGELLTEPRQKGGPRLRIVDEECVEVLQRGGYLELRLSNGSNIVAQQCVLATGHDRTANRGGSLLAPSKERQAALPGPADRVLILGTGLSMVDTCLSLLLRGHVGEIVAVSRRGLLPAVHRKTSPIVIQGADIPLDRSLPEFVRWFRDLVRSTEAHGGDWRDVVDGLRPHNQAIWRTWPDASRRQFFRHLKAWWDIHRHRMAPEVSERLSKAIANGQLRVIAGRVLDVTSDDAGFVARLRRRNNQLVEEIRVAHVYECAGVITDPGRSTNPLIRSLLAAGVARADPLRIGLDVAADGALISREGACNDRIYAVGPLTRGTFLEIEAVPDIRIQCQNLASLLVKQPVSMR</sequence>
<evidence type="ECO:0000259" key="1">
    <source>
        <dbReference type="Pfam" id="PF13454"/>
    </source>
</evidence>
<dbReference type="RefSeq" id="WP_244602776.1">
    <property type="nucleotide sequence ID" value="NZ_FUIG01000022.1"/>
</dbReference>
<dbReference type="Gene3D" id="3.50.50.60">
    <property type="entry name" value="FAD/NAD(P)-binding domain"/>
    <property type="match status" value="2"/>
</dbReference>
<dbReference type="SUPFAM" id="SSF51905">
    <property type="entry name" value="FAD/NAD(P)-binding domain"/>
    <property type="match status" value="1"/>
</dbReference>
<dbReference type="PANTHER" id="PTHR40254:SF1">
    <property type="entry name" value="BLR0577 PROTEIN"/>
    <property type="match status" value="1"/>
</dbReference>
<dbReference type="AlphaFoldDB" id="A0A2P9AHF8"/>
<reference evidence="3" key="1">
    <citation type="submission" date="2016-12" db="EMBL/GenBank/DDBJ databases">
        <authorList>
            <person name="Brunel B."/>
        </authorList>
    </citation>
    <scope>NUCLEOTIDE SEQUENCE [LARGE SCALE GENOMIC DNA]</scope>
</reference>
<dbReference type="PANTHER" id="PTHR40254">
    <property type="entry name" value="BLR0577 PROTEIN"/>
    <property type="match status" value="1"/>
</dbReference>
<proteinExistence type="predicted"/>
<dbReference type="InterPro" id="IPR038732">
    <property type="entry name" value="HpyO/CreE_NAD-binding"/>
</dbReference>
<dbReference type="EMBL" id="FUIG01000022">
    <property type="protein sequence ID" value="SJM30568.1"/>
    <property type="molecule type" value="Genomic_DNA"/>
</dbReference>
<evidence type="ECO:0000313" key="2">
    <source>
        <dbReference type="EMBL" id="SJM30568.1"/>
    </source>
</evidence>
<name>A0A2P9AHF8_9HYPH</name>
<gene>
    <name evidence="2" type="ORF">BQ8482_160043</name>
</gene>
<accession>A0A2P9AHF8</accession>
<dbReference type="InterPro" id="IPR052189">
    <property type="entry name" value="L-asp_N-monooxygenase_NS-form"/>
</dbReference>
<evidence type="ECO:0000313" key="3">
    <source>
        <dbReference type="Proteomes" id="UP000245698"/>
    </source>
</evidence>
<dbReference type="Pfam" id="PF13454">
    <property type="entry name" value="NAD_binding_9"/>
    <property type="match status" value="1"/>
</dbReference>
<keyword evidence="3" id="KW-1185">Reference proteome</keyword>
<protein>
    <recommendedName>
        <fullName evidence="1">FAD-dependent urate hydroxylase HpyO/Asp monooxygenase CreE-like FAD/NAD(P)-binding domain-containing protein</fullName>
    </recommendedName>
</protein>
<dbReference type="InterPro" id="IPR036188">
    <property type="entry name" value="FAD/NAD-bd_sf"/>
</dbReference>
<organism evidence="2 3">
    <name type="scientific">Mesorhizobium delmotii</name>
    <dbReference type="NCBI Taxonomy" id="1631247"/>
    <lineage>
        <taxon>Bacteria</taxon>
        <taxon>Pseudomonadati</taxon>
        <taxon>Pseudomonadota</taxon>
        <taxon>Alphaproteobacteria</taxon>
        <taxon>Hyphomicrobiales</taxon>
        <taxon>Phyllobacteriaceae</taxon>
        <taxon>Mesorhizobium</taxon>
    </lineage>
</organism>